<organism evidence="2 3">
    <name type="scientific">Gossypium stocksii</name>
    <dbReference type="NCBI Taxonomy" id="47602"/>
    <lineage>
        <taxon>Eukaryota</taxon>
        <taxon>Viridiplantae</taxon>
        <taxon>Streptophyta</taxon>
        <taxon>Embryophyta</taxon>
        <taxon>Tracheophyta</taxon>
        <taxon>Spermatophyta</taxon>
        <taxon>Magnoliopsida</taxon>
        <taxon>eudicotyledons</taxon>
        <taxon>Gunneridae</taxon>
        <taxon>Pentapetalae</taxon>
        <taxon>rosids</taxon>
        <taxon>malvids</taxon>
        <taxon>Malvales</taxon>
        <taxon>Malvaceae</taxon>
        <taxon>Malvoideae</taxon>
        <taxon>Gossypium</taxon>
    </lineage>
</organism>
<dbReference type="InterPro" id="IPR044824">
    <property type="entry name" value="MAIN-like"/>
</dbReference>
<reference evidence="2 3" key="1">
    <citation type="journal article" date="2021" name="Plant Biotechnol. J.">
        <title>Multi-omics assisted identification of the key and species-specific regulatory components of drought-tolerant mechanisms in Gossypium stocksii.</title>
        <authorList>
            <person name="Yu D."/>
            <person name="Ke L."/>
            <person name="Zhang D."/>
            <person name="Wu Y."/>
            <person name="Sun Y."/>
            <person name="Mei J."/>
            <person name="Sun J."/>
            <person name="Sun Y."/>
        </authorList>
    </citation>
    <scope>NUCLEOTIDE SEQUENCE [LARGE SCALE GENOMIC DNA]</scope>
    <source>
        <strain evidence="3">cv. E1</strain>
        <tissue evidence="2">Leaf</tissue>
    </source>
</reference>
<sequence length="205" mass="24276">MLDLLENLVHLRWLLKLIDFKATDELSWGFVVLATLYWEMCEATPPNKAKIRGWLSLLQSWARFCFLFLRPQVNHPYTFSLIMRWNHLASYVRIPTALEYIQLLLDQRSEAYFQWTPYKDLVIWVVISDEFFQNSNIWHVKVPSVNYATIEMHQMNRVLRLECTTWCISFLDDSDSTDDIYAIVIRRIVRGTVGELISFPIPIAL</sequence>
<dbReference type="PANTHER" id="PTHR46033">
    <property type="entry name" value="PROTEIN MAIN-LIKE 2"/>
    <property type="match status" value="1"/>
</dbReference>
<accession>A0A9D4ADX4</accession>
<evidence type="ECO:0000259" key="1">
    <source>
        <dbReference type="Pfam" id="PF10536"/>
    </source>
</evidence>
<gene>
    <name evidence="2" type="ORF">J1N35_007930</name>
</gene>
<name>A0A9D4ADX4_9ROSI</name>
<dbReference type="Proteomes" id="UP000828251">
    <property type="component" value="Unassembled WGS sequence"/>
</dbReference>
<dbReference type="PANTHER" id="PTHR46033:SF8">
    <property type="entry name" value="PROTEIN MAINTENANCE OF MERISTEMS-LIKE"/>
    <property type="match status" value="1"/>
</dbReference>
<dbReference type="InterPro" id="IPR019557">
    <property type="entry name" value="AminoTfrase-like_pln_mobile"/>
</dbReference>
<dbReference type="EMBL" id="JAIQCV010000003">
    <property type="protein sequence ID" value="KAH1114552.1"/>
    <property type="molecule type" value="Genomic_DNA"/>
</dbReference>
<dbReference type="AlphaFoldDB" id="A0A9D4ADX4"/>
<proteinExistence type="predicted"/>
<protein>
    <recommendedName>
        <fullName evidence="1">Aminotransferase-like plant mobile domain-containing protein</fullName>
    </recommendedName>
</protein>
<feature type="domain" description="Aminotransferase-like plant mobile" evidence="1">
    <location>
        <begin position="7"/>
        <end position="160"/>
    </location>
</feature>
<evidence type="ECO:0000313" key="2">
    <source>
        <dbReference type="EMBL" id="KAH1114552.1"/>
    </source>
</evidence>
<dbReference type="OrthoDB" id="990873at2759"/>
<dbReference type="Pfam" id="PF10536">
    <property type="entry name" value="PMD"/>
    <property type="match status" value="1"/>
</dbReference>
<comment type="caution">
    <text evidence="2">The sequence shown here is derived from an EMBL/GenBank/DDBJ whole genome shotgun (WGS) entry which is preliminary data.</text>
</comment>
<keyword evidence="3" id="KW-1185">Reference proteome</keyword>
<dbReference type="GO" id="GO:0010073">
    <property type="term" value="P:meristem maintenance"/>
    <property type="evidence" value="ECO:0007669"/>
    <property type="project" value="InterPro"/>
</dbReference>
<evidence type="ECO:0000313" key="3">
    <source>
        <dbReference type="Proteomes" id="UP000828251"/>
    </source>
</evidence>